<feature type="domain" description="L,D-TPase catalytic" evidence="11">
    <location>
        <begin position="35"/>
        <end position="164"/>
    </location>
</feature>
<feature type="signal peptide" evidence="10">
    <location>
        <begin position="1"/>
        <end position="23"/>
    </location>
</feature>
<dbReference type="UniPathway" id="UPA00219"/>
<comment type="pathway">
    <text evidence="1 9">Cell wall biogenesis; peptidoglycan biosynthesis.</text>
</comment>
<dbReference type="Pfam" id="PF03734">
    <property type="entry name" value="YkuD"/>
    <property type="match status" value="1"/>
</dbReference>
<evidence type="ECO:0000259" key="11">
    <source>
        <dbReference type="PROSITE" id="PS52029"/>
    </source>
</evidence>
<evidence type="ECO:0000313" key="13">
    <source>
        <dbReference type="Proteomes" id="UP000192872"/>
    </source>
</evidence>
<dbReference type="Proteomes" id="UP000192872">
    <property type="component" value="Unassembled WGS sequence"/>
</dbReference>
<sequence>MARLGAIFMVSGSLTLIAQPASARDLVAFASAPAGAIVIRNHERALYFTLGGGRAIRYPIAIGRQAKQWVGSTVVERKVPFPVWQPPAVVRADSPNLPALVPPGPKNPLGTRALVLGRAEYAIHGTNAPQSIGREASYGCIRMFNPDVEDLFQRVSVGTPVYVVN</sequence>
<dbReference type="GO" id="GO:0016757">
    <property type="term" value="F:glycosyltransferase activity"/>
    <property type="evidence" value="ECO:0007669"/>
    <property type="project" value="UniProtKB-KW"/>
</dbReference>
<evidence type="ECO:0000256" key="10">
    <source>
        <dbReference type="SAM" id="SignalP"/>
    </source>
</evidence>
<evidence type="ECO:0000256" key="1">
    <source>
        <dbReference type="ARBA" id="ARBA00004752"/>
    </source>
</evidence>
<dbReference type="GO" id="GO:0071972">
    <property type="term" value="F:peptidoglycan L,D-transpeptidase activity"/>
    <property type="evidence" value="ECO:0007669"/>
    <property type="project" value="TreeGrafter"/>
</dbReference>
<feature type="chain" id="PRO_5011986721" description="L,D-TPase catalytic domain-containing protein" evidence="10">
    <location>
        <begin position="24"/>
        <end position="165"/>
    </location>
</feature>
<comment type="caution">
    <text evidence="12">The sequence shown here is derived from an EMBL/GenBank/DDBJ whole genome shotgun (WGS) entry which is preliminary data.</text>
</comment>
<gene>
    <name evidence="12" type="ORF">A4S15_06910</name>
</gene>
<dbReference type="GO" id="GO:0008360">
    <property type="term" value="P:regulation of cell shape"/>
    <property type="evidence" value="ECO:0007669"/>
    <property type="project" value="UniProtKB-UniRule"/>
</dbReference>
<proteinExistence type="inferred from homology"/>
<keyword evidence="4" id="KW-0808">Transferase</keyword>
<keyword evidence="3" id="KW-0328">Glycosyltransferase</keyword>
<feature type="active site" description="Proton donor/acceptor" evidence="9">
    <location>
        <position position="124"/>
    </location>
</feature>
<evidence type="ECO:0000256" key="2">
    <source>
        <dbReference type="ARBA" id="ARBA00005992"/>
    </source>
</evidence>
<evidence type="ECO:0000256" key="9">
    <source>
        <dbReference type="PROSITE-ProRule" id="PRU01373"/>
    </source>
</evidence>
<dbReference type="FunFam" id="2.40.440.10:FF:000002">
    <property type="entry name" value="L,D-transpeptidase ErfK/SrfK"/>
    <property type="match status" value="1"/>
</dbReference>
<keyword evidence="5" id="KW-0378">Hydrolase</keyword>
<accession>A0A1W9HZ56</accession>
<dbReference type="PANTHER" id="PTHR30582:SF24">
    <property type="entry name" value="L,D-TRANSPEPTIDASE ERFK_SRFK-RELATED"/>
    <property type="match status" value="1"/>
</dbReference>
<evidence type="ECO:0000256" key="5">
    <source>
        <dbReference type="ARBA" id="ARBA00022801"/>
    </source>
</evidence>
<dbReference type="GO" id="GO:0005576">
    <property type="term" value="C:extracellular region"/>
    <property type="evidence" value="ECO:0007669"/>
    <property type="project" value="TreeGrafter"/>
</dbReference>
<dbReference type="InterPro" id="IPR005490">
    <property type="entry name" value="LD_TPept_cat_dom"/>
</dbReference>
<comment type="similarity">
    <text evidence="2">Belongs to the YkuD family.</text>
</comment>
<dbReference type="PANTHER" id="PTHR30582">
    <property type="entry name" value="L,D-TRANSPEPTIDASE"/>
    <property type="match status" value="1"/>
</dbReference>
<dbReference type="Gene3D" id="2.40.440.10">
    <property type="entry name" value="L,D-transpeptidase catalytic domain-like"/>
    <property type="match status" value="1"/>
</dbReference>
<dbReference type="EMBL" id="LWDL01000012">
    <property type="protein sequence ID" value="OQW52756.1"/>
    <property type="molecule type" value="Genomic_DNA"/>
</dbReference>
<dbReference type="GO" id="GO:0071555">
    <property type="term" value="P:cell wall organization"/>
    <property type="evidence" value="ECO:0007669"/>
    <property type="project" value="UniProtKB-UniRule"/>
</dbReference>
<dbReference type="AlphaFoldDB" id="A0A1W9HZ56"/>
<evidence type="ECO:0000256" key="3">
    <source>
        <dbReference type="ARBA" id="ARBA00022676"/>
    </source>
</evidence>
<organism evidence="12 13">
    <name type="scientific">Candidatus Raskinella chloraquaticus</name>
    <dbReference type="NCBI Taxonomy" id="1951219"/>
    <lineage>
        <taxon>Bacteria</taxon>
        <taxon>Pseudomonadati</taxon>
        <taxon>Pseudomonadota</taxon>
        <taxon>Alphaproteobacteria</taxon>
        <taxon>Hyphomicrobiales</taxon>
        <taxon>Phreatobacteraceae</taxon>
        <taxon>Candidatus Raskinella</taxon>
    </lineage>
</organism>
<evidence type="ECO:0000256" key="4">
    <source>
        <dbReference type="ARBA" id="ARBA00022679"/>
    </source>
</evidence>
<dbReference type="STRING" id="1827387.A4S15_06910"/>
<keyword evidence="8 9" id="KW-0961">Cell wall biogenesis/degradation</keyword>
<reference evidence="12 13" key="1">
    <citation type="journal article" date="2017" name="Water Res.">
        <title>Comammox in drinking water systems.</title>
        <authorList>
            <person name="Wang Y."/>
            <person name="Ma L."/>
            <person name="Mao Y."/>
            <person name="Jiang X."/>
            <person name="Xia Y."/>
            <person name="Yu K."/>
            <person name="Li B."/>
            <person name="Zhang T."/>
        </authorList>
    </citation>
    <scope>NUCLEOTIDE SEQUENCE [LARGE SCALE GENOMIC DNA]</scope>
    <source>
        <strain evidence="12">SG_bin8</strain>
    </source>
</reference>
<evidence type="ECO:0000256" key="6">
    <source>
        <dbReference type="ARBA" id="ARBA00022960"/>
    </source>
</evidence>
<evidence type="ECO:0000256" key="7">
    <source>
        <dbReference type="ARBA" id="ARBA00022984"/>
    </source>
</evidence>
<name>A0A1W9HZ56_9HYPH</name>
<dbReference type="InterPro" id="IPR050979">
    <property type="entry name" value="LD-transpeptidase"/>
</dbReference>
<keyword evidence="6 9" id="KW-0133">Cell shape</keyword>
<evidence type="ECO:0000256" key="8">
    <source>
        <dbReference type="ARBA" id="ARBA00023316"/>
    </source>
</evidence>
<dbReference type="PROSITE" id="PS52029">
    <property type="entry name" value="LD_TPASE"/>
    <property type="match status" value="1"/>
</dbReference>
<keyword evidence="7 9" id="KW-0573">Peptidoglycan synthesis</keyword>
<dbReference type="InterPro" id="IPR038063">
    <property type="entry name" value="Transpep_catalytic_dom"/>
</dbReference>
<dbReference type="CDD" id="cd16913">
    <property type="entry name" value="YkuD_like"/>
    <property type="match status" value="1"/>
</dbReference>
<keyword evidence="10" id="KW-0732">Signal</keyword>
<evidence type="ECO:0000313" key="12">
    <source>
        <dbReference type="EMBL" id="OQW52756.1"/>
    </source>
</evidence>
<feature type="active site" description="Nucleophile" evidence="9">
    <location>
        <position position="140"/>
    </location>
</feature>
<dbReference type="GO" id="GO:0018104">
    <property type="term" value="P:peptidoglycan-protein cross-linking"/>
    <property type="evidence" value="ECO:0007669"/>
    <property type="project" value="TreeGrafter"/>
</dbReference>
<dbReference type="SUPFAM" id="SSF141523">
    <property type="entry name" value="L,D-transpeptidase catalytic domain-like"/>
    <property type="match status" value="1"/>
</dbReference>
<protein>
    <recommendedName>
        <fullName evidence="11">L,D-TPase catalytic domain-containing protein</fullName>
    </recommendedName>
</protein>